<keyword evidence="4" id="KW-1185">Reference proteome</keyword>
<evidence type="ECO:0000313" key="4">
    <source>
        <dbReference type="Proteomes" id="UP000017973"/>
    </source>
</evidence>
<dbReference type="Proteomes" id="UP000017973">
    <property type="component" value="Unassembled WGS sequence"/>
</dbReference>
<dbReference type="STRING" id="1408254.T458_14120"/>
<evidence type="ECO:0000313" key="3">
    <source>
        <dbReference type="EMBL" id="EST54614.1"/>
    </source>
</evidence>
<feature type="region of interest" description="Disordered" evidence="1">
    <location>
        <begin position="178"/>
        <end position="223"/>
    </location>
</feature>
<evidence type="ECO:0000256" key="1">
    <source>
        <dbReference type="SAM" id="MobiDB-lite"/>
    </source>
</evidence>
<organism evidence="3 4">
    <name type="scientific">Brevibacillus panacihumi W25</name>
    <dbReference type="NCBI Taxonomy" id="1408254"/>
    <lineage>
        <taxon>Bacteria</taxon>
        <taxon>Bacillati</taxon>
        <taxon>Bacillota</taxon>
        <taxon>Bacilli</taxon>
        <taxon>Bacillales</taxon>
        <taxon>Paenibacillaceae</taxon>
        <taxon>Brevibacillus</taxon>
    </lineage>
</organism>
<name>V6M7X3_9BACL</name>
<keyword evidence="2" id="KW-0732">Signal</keyword>
<sequence>MKKLAMALIAVSLLGNAVPLDQTLSFLTSEKKQMYSLSTGSNEDVFMTDTSQIQMTSRVVKKVRVVRKTQADGSVSEDTRETLTIVEGTAELTFIPQRPDFDLDVENISVTGEIADVLKVERTDAEDGIVFRIAHDRQEIEFDNRVEKGEIQITALGGFYTCTIPVTLVTTYRKPTDITELPAETPSQQPGAPDSSSPYPSQPAEPTGTPAPAPETPTPQTEG</sequence>
<dbReference type="RefSeq" id="WP_023556717.1">
    <property type="nucleotide sequence ID" value="NZ_KI629782.1"/>
</dbReference>
<gene>
    <name evidence="3" type="ORF">T458_14120</name>
</gene>
<dbReference type="AlphaFoldDB" id="V6M7X3"/>
<evidence type="ECO:0008006" key="5">
    <source>
        <dbReference type="Google" id="ProtNLM"/>
    </source>
</evidence>
<reference evidence="3 4" key="1">
    <citation type="journal article" date="2014" name="Genome Announc.">
        <title>Draft Genome Sequence of Brevibacillus panacihumi Strain W25, a Halotolerant Hydrocarbon-Degrading Bacterium.</title>
        <authorList>
            <person name="Wang X."/>
            <person name="Jin D."/>
            <person name="Zhou L."/>
            <person name="Wu L."/>
            <person name="An W."/>
            <person name="Chen Y."/>
            <person name="Zhao L."/>
        </authorList>
    </citation>
    <scope>NUCLEOTIDE SEQUENCE [LARGE SCALE GENOMIC DNA]</scope>
    <source>
        <strain evidence="3 4">W25</strain>
    </source>
</reference>
<evidence type="ECO:0000256" key="2">
    <source>
        <dbReference type="SAM" id="SignalP"/>
    </source>
</evidence>
<dbReference type="OrthoDB" id="2468819at2"/>
<feature type="chain" id="PRO_5039360776" description="FecR protein domain-containing protein" evidence="2">
    <location>
        <begin position="18"/>
        <end position="223"/>
    </location>
</feature>
<proteinExistence type="predicted"/>
<feature type="signal peptide" evidence="2">
    <location>
        <begin position="1"/>
        <end position="17"/>
    </location>
</feature>
<dbReference type="PATRIC" id="fig|1408254.3.peg.2764"/>
<dbReference type="EMBL" id="AYJU01000016">
    <property type="protein sequence ID" value="EST54614.1"/>
    <property type="molecule type" value="Genomic_DNA"/>
</dbReference>
<comment type="caution">
    <text evidence="3">The sequence shown here is derived from an EMBL/GenBank/DDBJ whole genome shotgun (WGS) entry which is preliminary data.</text>
</comment>
<protein>
    <recommendedName>
        <fullName evidence="5">FecR protein domain-containing protein</fullName>
    </recommendedName>
</protein>
<dbReference type="HOGENOM" id="CLU_1238263_0_0_9"/>
<accession>V6M7X3</accession>
<feature type="compositionally biased region" description="Polar residues" evidence="1">
    <location>
        <begin position="185"/>
        <end position="199"/>
    </location>
</feature>